<reference evidence="1" key="2">
    <citation type="submission" date="2020-09" db="EMBL/GenBank/DDBJ databases">
        <authorList>
            <person name="Sun Q."/>
            <person name="Zhou Y."/>
        </authorList>
    </citation>
    <scope>NUCLEOTIDE SEQUENCE</scope>
    <source>
        <strain evidence="1">CGMCC 1.12360</strain>
    </source>
</reference>
<gene>
    <name evidence="1" type="ORF">GCM10010978_16640</name>
</gene>
<evidence type="ECO:0000313" key="2">
    <source>
        <dbReference type="Proteomes" id="UP000602050"/>
    </source>
</evidence>
<dbReference type="EMBL" id="BMEV01000026">
    <property type="protein sequence ID" value="GFZ75650.1"/>
    <property type="molecule type" value="Genomic_DNA"/>
</dbReference>
<reference evidence="1" key="1">
    <citation type="journal article" date="2014" name="Int. J. Syst. Evol. Microbiol.">
        <title>Complete genome sequence of Corynebacterium casei LMG S-19264T (=DSM 44701T), isolated from a smear-ripened cheese.</title>
        <authorList>
            <consortium name="US DOE Joint Genome Institute (JGI-PGF)"/>
            <person name="Walter F."/>
            <person name="Albersmeier A."/>
            <person name="Kalinowski J."/>
            <person name="Ruckert C."/>
        </authorList>
    </citation>
    <scope>NUCLEOTIDE SEQUENCE</scope>
    <source>
        <strain evidence="1">CGMCC 1.12360</strain>
    </source>
</reference>
<dbReference type="RefSeq" id="WP_188391931.1">
    <property type="nucleotide sequence ID" value="NZ_BMEV01000026.1"/>
</dbReference>
<organism evidence="1 2">
    <name type="scientific">Compostibacillus humi</name>
    <dbReference type="NCBI Taxonomy" id="1245525"/>
    <lineage>
        <taxon>Bacteria</taxon>
        <taxon>Bacillati</taxon>
        <taxon>Bacillota</taxon>
        <taxon>Bacilli</taxon>
        <taxon>Bacillales</taxon>
        <taxon>Bacillaceae</taxon>
        <taxon>Compostibacillus</taxon>
    </lineage>
</organism>
<evidence type="ECO:0000313" key="1">
    <source>
        <dbReference type="EMBL" id="GFZ75650.1"/>
    </source>
</evidence>
<comment type="caution">
    <text evidence="1">The sequence shown here is derived from an EMBL/GenBank/DDBJ whole genome shotgun (WGS) entry which is preliminary data.</text>
</comment>
<accession>A0A8J2TIR0</accession>
<sequence>MDAHLIEKITRLVMAKLEEEKKTIYDCSKTEWERVPLTDKELMQWERITNSLMYMDDSNQQTIGFEPLSEEEIRKWKQLSSRLNTETKSKVTFRSYY</sequence>
<proteinExistence type="predicted"/>
<protein>
    <submittedName>
        <fullName evidence="1">Uncharacterized protein</fullName>
    </submittedName>
</protein>
<dbReference type="Proteomes" id="UP000602050">
    <property type="component" value="Unassembled WGS sequence"/>
</dbReference>
<name>A0A8J2TIR0_9BACI</name>
<keyword evidence="2" id="KW-1185">Reference proteome</keyword>
<dbReference type="AlphaFoldDB" id="A0A8J2TIR0"/>